<evidence type="ECO:0000313" key="3">
    <source>
        <dbReference type="Proteomes" id="UP000232722"/>
    </source>
</evidence>
<organism evidence="2 3">
    <name type="scientific">Rhizophagus irregularis</name>
    <dbReference type="NCBI Taxonomy" id="588596"/>
    <lineage>
        <taxon>Eukaryota</taxon>
        <taxon>Fungi</taxon>
        <taxon>Fungi incertae sedis</taxon>
        <taxon>Mucoromycota</taxon>
        <taxon>Glomeromycotina</taxon>
        <taxon>Glomeromycetes</taxon>
        <taxon>Glomerales</taxon>
        <taxon>Glomeraceae</taxon>
        <taxon>Rhizophagus</taxon>
    </lineage>
</organism>
<reference evidence="2 3" key="2">
    <citation type="submission" date="2017-09" db="EMBL/GenBank/DDBJ databases">
        <title>Extensive intraspecific genome diversity in a model arbuscular mycorrhizal fungus.</title>
        <authorList>
            <person name="Chen E.C."/>
            <person name="Morin E."/>
            <person name="Beaudet D."/>
            <person name="Noel J."/>
            <person name="Ndikumana S."/>
            <person name="Charron P."/>
            <person name="St-Onge C."/>
            <person name="Giorgi J."/>
            <person name="Grigoriev I.V."/>
            <person name="Roux C."/>
            <person name="Martin F.M."/>
            <person name="Corradi N."/>
        </authorList>
    </citation>
    <scope>NUCLEOTIDE SEQUENCE [LARGE SCALE GENOMIC DNA]</scope>
    <source>
        <strain evidence="2 3">A5</strain>
    </source>
</reference>
<dbReference type="VEuPathDB" id="FungiDB:RhiirFUN_011160"/>
<gene>
    <name evidence="2" type="ORF">RhiirA5_18789</name>
</gene>
<sequence>MYKTEIRSALTFFSCITGVVVFLMLPQPKHQRMSTVLNCYTQSFDHYFLLIRLNRATSGTATRPDFSCLVNEIPILNSEIKPPGFTLLQQQKID</sequence>
<dbReference type="Proteomes" id="UP000232722">
    <property type="component" value="Unassembled WGS sequence"/>
</dbReference>
<feature type="transmembrane region" description="Helical" evidence="1">
    <location>
        <begin position="6"/>
        <end position="25"/>
    </location>
</feature>
<dbReference type="EMBL" id="LLXJ01000117">
    <property type="protein sequence ID" value="PKC14790.1"/>
    <property type="molecule type" value="Genomic_DNA"/>
</dbReference>
<dbReference type="AlphaFoldDB" id="A0A2N0Q6S5"/>
<keyword evidence="1" id="KW-1133">Transmembrane helix</keyword>
<reference evidence="2 3" key="1">
    <citation type="submission" date="2016-04" db="EMBL/GenBank/DDBJ databases">
        <title>Genome analyses suggest a sexual origin of heterokaryosis in a supposedly ancient asexual fungus.</title>
        <authorList>
            <person name="Ropars J."/>
            <person name="Sedzielewska K."/>
            <person name="Noel J."/>
            <person name="Charron P."/>
            <person name="Farinelli L."/>
            <person name="Marton T."/>
            <person name="Kruger M."/>
            <person name="Pelin A."/>
            <person name="Brachmann A."/>
            <person name="Corradi N."/>
        </authorList>
    </citation>
    <scope>NUCLEOTIDE SEQUENCE [LARGE SCALE GENOMIC DNA]</scope>
    <source>
        <strain evidence="2 3">A5</strain>
    </source>
</reference>
<comment type="caution">
    <text evidence="2">The sequence shown here is derived from an EMBL/GenBank/DDBJ whole genome shotgun (WGS) entry which is preliminary data.</text>
</comment>
<evidence type="ECO:0000313" key="2">
    <source>
        <dbReference type="EMBL" id="PKC14790.1"/>
    </source>
</evidence>
<evidence type="ECO:0000256" key="1">
    <source>
        <dbReference type="SAM" id="Phobius"/>
    </source>
</evidence>
<proteinExistence type="predicted"/>
<protein>
    <submittedName>
        <fullName evidence="2">Uncharacterized protein</fullName>
    </submittedName>
</protein>
<keyword evidence="1" id="KW-0472">Membrane</keyword>
<name>A0A2N0Q6S5_9GLOM</name>
<accession>A0A2N0Q6S5</accession>
<keyword evidence="1" id="KW-0812">Transmembrane</keyword>